<accession>A0ABX6YZU8</accession>
<dbReference type="EMBL" id="CP053563">
    <property type="protein sequence ID" value="QPZ93394.1"/>
    <property type="molecule type" value="Genomic_DNA"/>
</dbReference>
<gene>
    <name evidence="2" type="ORF">AKL02_020685</name>
</gene>
<keyword evidence="2" id="KW-0614">Plasmid</keyword>
<sequence>MFRLLPNPLFPGDIVSFRFPHSEGMAPYARPCLVLDASDKEVLLAYGTTSRSRANVGFELRVTAEFAECGLDKASRFVLARRVRVARADPRLVPNALGTPVLGRLTEALRRRQNDLFAQIEASWPTAERRIEAERRGLHPRRGDRRRRGGEPYLV</sequence>
<evidence type="ECO:0008006" key="4">
    <source>
        <dbReference type="Google" id="ProtNLM"/>
    </source>
</evidence>
<evidence type="ECO:0000313" key="2">
    <source>
        <dbReference type="EMBL" id="QPZ93394.1"/>
    </source>
</evidence>
<proteinExistence type="predicted"/>
<feature type="region of interest" description="Disordered" evidence="1">
    <location>
        <begin position="135"/>
        <end position="155"/>
    </location>
</feature>
<dbReference type="RefSeq" id="WP_133052018.1">
    <property type="nucleotide sequence ID" value="NZ_CP053563.1"/>
</dbReference>
<organism evidence="2 3">
    <name type="scientific">Thioclava electrotropha</name>
    <dbReference type="NCBI Taxonomy" id="1549850"/>
    <lineage>
        <taxon>Bacteria</taxon>
        <taxon>Pseudomonadati</taxon>
        <taxon>Pseudomonadota</taxon>
        <taxon>Alphaproteobacteria</taxon>
        <taxon>Rhodobacterales</taxon>
        <taxon>Paracoccaceae</taxon>
        <taxon>Thioclava</taxon>
    </lineage>
</organism>
<name>A0ABX6YZU8_9RHOB</name>
<evidence type="ECO:0000256" key="1">
    <source>
        <dbReference type="SAM" id="MobiDB-lite"/>
    </source>
</evidence>
<evidence type="ECO:0000313" key="3">
    <source>
        <dbReference type="Proteomes" id="UP000192422"/>
    </source>
</evidence>
<feature type="compositionally biased region" description="Basic residues" evidence="1">
    <location>
        <begin position="138"/>
        <end position="148"/>
    </location>
</feature>
<dbReference type="Proteomes" id="UP000192422">
    <property type="component" value="Plasmid pTElox9"/>
</dbReference>
<protein>
    <recommendedName>
        <fullName evidence="4">Type II toxin-antitoxin system PemK/MazF family toxin</fullName>
    </recommendedName>
</protein>
<reference evidence="2 3" key="1">
    <citation type="submission" date="2020-05" db="EMBL/GenBank/DDBJ databases">
        <title>Thioclava electrotropha strain Elox9 finished genome.</title>
        <authorList>
            <person name="Rowe A.R."/>
            <person name="Wilbanks E.G."/>
        </authorList>
    </citation>
    <scope>NUCLEOTIDE SEQUENCE [LARGE SCALE GENOMIC DNA]</scope>
    <source>
        <strain evidence="2 3">Elox9</strain>
        <plasmid evidence="2 3">pTElox9</plasmid>
    </source>
</reference>
<geneLocation type="plasmid" evidence="2 3">
    <name>pTElox9</name>
</geneLocation>
<keyword evidence="3" id="KW-1185">Reference proteome</keyword>